<evidence type="ECO:0000313" key="3">
    <source>
        <dbReference type="Proteomes" id="UP001310890"/>
    </source>
</evidence>
<evidence type="ECO:0000256" key="1">
    <source>
        <dbReference type="SAM" id="MobiDB-lite"/>
    </source>
</evidence>
<evidence type="ECO:0000313" key="2">
    <source>
        <dbReference type="EMBL" id="KAK5105691.1"/>
    </source>
</evidence>
<dbReference type="AlphaFoldDB" id="A0AAN7T8L3"/>
<feature type="region of interest" description="Disordered" evidence="1">
    <location>
        <begin position="127"/>
        <end position="147"/>
    </location>
</feature>
<comment type="caution">
    <text evidence="2">The sequence shown here is derived from an EMBL/GenBank/DDBJ whole genome shotgun (WGS) entry which is preliminary data.</text>
</comment>
<dbReference type="EMBL" id="JAVRRL010000168">
    <property type="protein sequence ID" value="KAK5105691.1"/>
    <property type="molecule type" value="Genomic_DNA"/>
</dbReference>
<reference evidence="2" key="1">
    <citation type="submission" date="2023-08" db="EMBL/GenBank/DDBJ databases">
        <title>Black Yeasts Isolated from many extreme environments.</title>
        <authorList>
            <person name="Coleine C."/>
            <person name="Stajich J.E."/>
            <person name="Selbmann L."/>
        </authorList>
    </citation>
    <scope>NUCLEOTIDE SEQUENCE</scope>
    <source>
        <strain evidence="2">CCFEE 5401</strain>
    </source>
</reference>
<dbReference type="Proteomes" id="UP001310890">
    <property type="component" value="Unassembled WGS sequence"/>
</dbReference>
<accession>A0AAN7T8L3</accession>
<name>A0AAN7T8L3_9PEZI</name>
<feature type="compositionally biased region" description="Low complexity" evidence="1">
    <location>
        <begin position="127"/>
        <end position="140"/>
    </location>
</feature>
<protein>
    <submittedName>
        <fullName evidence="2">Uncharacterized protein</fullName>
    </submittedName>
</protein>
<organism evidence="2 3">
    <name type="scientific">Meristemomyces frigidus</name>
    <dbReference type="NCBI Taxonomy" id="1508187"/>
    <lineage>
        <taxon>Eukaryota</taxon>
        <taxon>Fungi</taxon>
        <taxon>Dikarya</taxon>
        <taxon>Ascomycota</taxon>
        <taxon>Pezizomycotina</taxon>
        <taxon>Dothideomycetes</taxon>
        <taxon>Dothideomycetidae</taxon>
        <taxon>Mycosphaerellales</taxon>
        <taxon>Teratosphaeriaceae</taxon>
        <taxon>Meristemomyces</taxon>
    </lineage>
</organism>
<proteinExistence type="predicted"/>
<feature type="region of interest" description="Disordered" evidence="1">
    <location>
        <begin position="85"/>
        <end position="110"/>
    </location>
</feature>
<gene>
    <name evidence="2" type="ORF">LTR62_002369</name>
</gene>
<sequence>MLEQQQGQLVSGLQKMYGRLQSAQAWLGPALSETDGQPLTHDILAALNLLEMKDDGSGEIQTFEEDCQKSQSGLLAEEFGYVQRKSPFSSDSDHSRQRRSRPPSNATHTVAKPQLFAENYYLSASPSPLLQGPVPGPQQSYSQTQPLPRQQTWPLLHDPQFYRAEWSISDMSSPEQVQRSKLAQQVPELQQSLPDVQGMLTNNQWHAFSMGYRGKVGALLFPLYQQQLSNEYDGSRQRMKDFAPGLDTMDVMFSKSIQVTA</sequence>